<feature type="signal peptide" evidence="1">
    <location>
        <begin position="1"/>
        <end position="24"/>
    </location>
</feature>
<dbReference type="AlphaFoldDB" id="A0A9X2F5D0"/>
<evidence type="ECO:0000313" key="2">
    <source>
        <dbReference type="EMBL" id="MCO6042515.1"/>
    </source>
</evidence>
<name>A0A9X2F5D0_9BACT</name>
<keyword evidence="3" id="KW-1185">Reference proteome</keyword>
<dbReference type="SUPFAM" id="SSF63446">
    <property type="entry name" value="Type I dockerin domain"/>
    <property type="match status" value="1"/>
</dbReference>
<evidence type="ECO:0008006" key="4">
    <source>
        <dbReference type="Google" id="ProtNLM"/>
    </source>
</evidence>
<dbReference type="InterPro" id="IPR036439">
    <property type="entry name" value="Dockerin_dom_sf"/>
</dbReference>
<organism evidence="2 3">
    <name type="scientific">Aeoliella straminimaris</name>
    <dbReference type="NCBI Taxonomy" id="2954799"/>
    <lineage>
        <taxon>Bacteria</taxon>
        <taxon>Pseudomonadati</taxon>
        <taxon>Planctomycetota</taxon>
        <taxon>Planctomycetia</taxon>
        <taxon>Pirellulales</taxon>
        <taxon>Lacipirellulaceae</taxon>
        <taxon>Aeoliella</taxon>
    </lineage>
</organism>
<reference evidence="2" key="1">
    <citation type="submission" date="2022-06" db="EMBL/GenBank/DDBJ databases">
        <title>Aeoliella straminimaris, a novel planctomycete from sediments.</title>
        <authorList>
            <person name="Vitorino I.R."/>
            <person name="Lage O.M."/>
        </authorList>
    </citation>
    <scope>NUCLEOTIDE SEQUENCE</scope>
    <source>
        <strain evidence="2">ICT_H6.2</strain>
    </source>
</reference>
<proteinExistence type="predicted"/>
<dbReference type="RefSeq" id="WP_252850617.1">
    <property type="nucleotide sequence ID" value="NZ_JAMXLR010000004.1"/>
</dbReference>
<protein>
    <recommendedName>
        <fullName evidence="4">Dockerin domain-containing protein</fullName>
    </recommendedName>
</protein>
<sequence>MTQSIGRPCCVAILTLLFSTGWSAARADIFPDPSIPQDSRSGTDRYNGLKKVLMMVVHDVDSPLSTEQWDNRVDTHRQREEQMRSFYATNSGGQFDFYFDDIIDTPIELNDDNTRPSNFYQLANNVAQGLGKNLSDYYLFAYDIGYTTNDTGWSGLSTSNRIYLQSIRTQVTQHEIGHQVGVDHAKAFVTRNDSNFHPYTWNEQSQQYEEYIPGVSPYDPMPFGVASYEYSNPFDTMGNISTGDFRIREKVSDVGWISESQFPRVDGEDGLGEGVHRIYAHDELQSMTDGLGNYGVVEGYAAGVNYGLQYQRLGQYFDTDTGTFLAETQTIDIEYRSGADGVQFYLSGEADGDNRLTGALVDIDSETNSRERLLEIGSSIEDTEFGMSRFIVDAGAVGQSTPTIDFLDYNPPAPTILAGSWWNITAIANGVDAIGSWIDLEFELISPLNGLAGDLNQDRIVNQDDIDLFLAGWMTDTLNMSSIDKYYHGDLDFSGLTDLTDLNLMHQAVSTAMGTSSGLQVPEASSAAIAVACTLLLGAVGYTRRGSSL</sequence>
<keyword evidence="1" id="KW-0732">Signal</keyword>
<evidence type="ECO:0000313" key="3">
    <source>
        <dbReference type="Proteomes" id="UP001155241"/>
    </source>
</evidence>
<dbReference type="Proteomes" id="UP001155241">
    <property type="component" value="Unassembled WGS sequence"/>
</dbReference>
<comment type="caution">
    <text evidence="2">The sequence shown here is derived from an EMBL/GenBank/DDBJ whole genome shotgun (WGS) entry which is preliminary data.</text>
</comment>
<accession>A0A9X2F5D0</accession>
<dbReference type="EMBL" id="JAMXLR010000004">
    <property type="protein sequence ID" value="MCO6042515.1"/>
    <property type="molecule type" value="Genomic_DNA"/>
</dbReference>
<gene>
    <name evidence="2" type="ORF">NG895_01210</name>
</gene>
<dbReference type="GO" id="GO:0000272">
    <property type="term" value="P:polysaccharide catabolic process"/>
    <property type="evidence" value="ECO:0007669"/>
    <property type="project" value="InterPro"/>
</dbReference>
<evidence type="ECO:0000256" key="1">
    <source>
        <dbReference type="SAM" id="SignalP"/>
    </source>
</evidence>
<feature type="chain" id="PRO_5040778752" description="Dockerin domain-containing protein" evidence="1">
    <location>
        <begin position="25"/>
        <end position="549"/>
    </location>
</feature>